<organism evidence="17 18">
    <name type="scientific">Diplodia corticola</name>
    <dbReference type="NCBI Taxonomy" id="236234"/>
    <lineage>
        <taxon>Eukaryota</taxon>
        <taxon>Fungi</taxon>
        <taxon>Dikarya</taxon>
        <taxon>Ascomycota</taxon>
        <taxon>Pezizomycotina</taxon>
        <taxon>Dothideomycetes</taxon>
        <taxon>Dothideomycetes incertae sedis</taxon>
        <taxon>Botryosphaeriales</taxon>
        <taxon>Botryosphaeriaceae</taxon>
        <taxon>Diplodia</taxon>
    </lineage>
</organism>
<dbReference type="InterPro" id="IPR023486">
    <property type="entry name" value="TFIIB_CS"/>
</dbReference>
<dbReference type="EMBL" id="MNUE01000112">
    <property type="protein sequence ID" value="OJD28792.1"/>
    <property type="molecule type" value="Genomic_DNA"/>
</dbReference>
<keyword evidence="5" id="KW-0677">Repeat</keyword>
<keyword evidence="9" id="KW-0804">Transcription</keyword>
<dbReference type="FunFam" id="1.10.472.170:FF:000001">
    <property type="entry name" value="Transcription initiation factor IIB"/>
    <property type="match status" value="1"/>
</dbReference>
<name>A0A1J9QJY1_9PEZI</name>
<evidence type="ECO:0000256" key="1">
    <source>
        <dbReference type="ARBA" id="ARBA00004123"/>
    </source>
</evidence>
<dbReference type="GO" id="GO:0005634">
    <property type="term" value="C:nucleus"/>
    <property type="evidence" value="ECO:0007669"/>
    <property type="project" value="UniProtKB-SubCell"/>
</dbReference>
<accession>A0A1J9QJY1</accession>
<keyword evidence="4" id="KW-0479">Metal-binding</keyword>
<feature type="domain" description="TFIIB-type" evidence="16">
    <location>
        <begin position="156"/>
        <end position="189"/>
    </location>
</feature>
<keyword evidence="8" id="KW-0805">Transcription regulation</keyword>
<dbReference type="Pfam" id="PF00382">
    <property type="entry name" value="TFIIB"/>
    <property type="match status" value="2"/>
</dbReference>
<dbReference type="GeneID" id="31010734"/>
<gene>
    <name evidence="17" type="ORF">BKCO1_11200010</name>
</gene>
<evidence type="ECO:0000256" key="9">
    <source>
        <dbReference type="ARBA" id="ARBA00023163"/>
    </source>
</evidence>
<evidence type="ECO:0000259" key="16">
    <source>
        <dbReference type="PROSITE" id="PS51134"/>
    </source>
</evidence>
<evidence type="ECO:0000256" key="14">
    <source>
        <dbReference type="PROSITE-ProRule" id="PRU00469"/>
    </source>
</evidence>
<reference evidence="17 18" key="1">
    <citation type="submission" date="2016-10" db="EMBL/GenBank/DDBJ databases">
        <title>Proteomics and genomics reveal pathogen-plant mechanisms compatible with a hemibiotrophic lifestyle of Diplodia corticola.</title>
        <authorList>
            <person name="Fernandes I."/>
            <person name="De Jonge R."/>
            <person name="Van De Peer Y."/>
            <person name="Devreese B."/>
            <person name="Alves A."/>
            <person name="Esteves A.C."/>
        </authorList>
    </citation>
    <scope>NUCLEOTIDE SEQUENCE [LARGE SCALE GENOMIC DNA]</scope>
    <source>
        <strain evidence="17 18">CBS 112549</strain>
    </source>
</reference>
<evidence type="ECO:0000256" key="5">
    <source>
        <dbReference type="ARBA" id="ARBA00022737"/>
    </source>
</evidence>
<dbReference type="InterPro" id="IPR000812">
    <property type="entry name" value="TFIIB"/>
</dbReference>
<keyword evidence="18" id="KW-1185">Reference proteome</keyword>
<comment type="function">
    <text evidence="12">General factor that plays a major role in the activation of eukaryotic genes transcribed by RNA polymerase II.</text>
</comment>
<dbReference type="SUPFAM" id="SSF57783">
    <property type="entry name" value="Zinc beta-ribbon"/>
    <property type="match status" value="1"/>
</dbReference>
<comment type="subunit">
    <text evidence="13">Associates with TFIID-IIA (DA complex) to form TFIID-IIA-IIB (DAB-complex) which is then recognized by polymerase II.</text>
</comment>
<keyword evidence="6 14" id="KW-0863">Zinc-finger</keyword>
<evidence type="ECO:0000313" key="18">
    <source>
        <dbReference type="Proteomes" id="UP000183809"/>
    </source>
</evidence>
<dbReference type="STRING" id="236234.A0A1J9QJY1"/>
<comment type="caution">
    <text evidence="17">The sequence shown here is derived from an EMBL/GenBank/DDBJ whole genome shotgun (WGS) entry which is preliminary data.</text>
</comment>
<evidence type="ECO:0000256" key="11">
    <source>
        <dbReference type="ARBA" id="ARBA00031706"/>
    </source>
</evidence>
<keyword evidence="17" id="KW-0648">Protein biosynthesis</keyword>
<comment type="subcellular location">
    <subcellularLocation>
        <location evidence="1">Nucleus</location>
    </subcellularLocation>
</comment>
<evidence type="ECO:0000256" key="12">
    <source>
        <dbReference type="ARBA" id="ARBA00056616"/>
    </source>
</evidence>
<dbReference type="GO" id="GO:0003743">
    <property type="term" value="F:translation initiation factor activity"/>
    <property type="evidence" value="ECO:0007669"/>
    <property type="project" value="UniProtKB-KW"/>
</dbReference>
<dbReference type="GO" id="GO:0097550">
    <property type="term" value="C:transcription preinitiation complex"/>
    <property type="evidence" value="ECO:0007669"/>
    <property type="project" value="TreeGrafter"/>
</dbReference>
<dbReference type="PRINTS" id="PR00685">
    <property type="entry name" value="TIFACTORIIB"/>
</dbReference>
<evidence type="ECO:0000256" key="13">
    <source>
        <dbReference type="ARBA" id="ARBA00066213"/>
    </source>
</evidence>
<sequence length="484" mass="53769">MQSLAHVIRRLLSPGFRWPVRRAADMLRAWRPSPLLFFVLDRTCNPTCPPPESLSTAERRRRCPRRRRRRRWKDAGLLFCGDSRCANRRITATSPGSTTEALTTGPIAASTSARILPANRQLRVDLKPSMALSPGEVRPMEHHVKQNEEYVDNFNIHMICPDCKESPPNLIEEFSSGDTVCGSCGLVLSARVVDTRSEWRTFSNDDQNGDDPSRVGDAANPLLNGSQLATNISYTDGAKSRELNRAQNKSGTDKSNKVLMQAYKLIGQWCDRWLLPHTVSDTAKHMYKMTDDSKLFKGKALDTIVAGCLFLACRQAGQGRSFRELHELTGVSKKEIGRIFKLLDTFFNKQNKAGTVVTTGGMVMAADAYKSKEATSPPELCARYCNALGLDNRVQMLAQRLAEAMVKHGCLAGRSPLSACAACIYMISYLVDQPLTAKEIAPVAGVSDGTIRTAYKLLYQDKDKLLDPEWVKEKGLKIEKLPST</sequence>
<evidence type="ECO:0000256" key="6">
    <source>
        <dbReference type="ARBA" id="ARBA00022771"/>
    </source>
</evidence>
<dbReference type="Pfam" id="PF08271">
    <property type="entry name" value="Zn_Ribbon_TF"/>
    <property type="match status" value="1"/>
</dbReference>
<evidence type="ECO:0000256" key="3">
    <source>
        <dbReference type="ARBA" id="ARBA00013932"/>
    </source>
</evidence>
<evidence type="ECO:0000256" key="4">
    <source>
        <dbReference type="ARBA" id="ARBA00022723"/>
    </source>
</evidence>
<dbReference type="SMART" id="SM00385">
    <property type="entry name" value="CYCLIN"/>
    <property type="match status" value="2"/>
</dbReference>
<comment type="similarity">
    <text evidence="2">Belongs to the TFIIB family.</text>
</comment>
<keyword evidence="10" id="KW-0539">Nucleus</keyword>
<dbReference type="GO" id="GO:0008270">
    <property type="term" value="F:zinc ion binding"/>
    <property type="evidence" value="ECO:0007669"/>
    <property type="project" value="UniProtKB-KW"/>
</dbReference>
<dbReference type="PANTHER" id="PTHR11618">
    <property type="entry name" value="TRANSCRIPTION INITIATION FACTOR IIB-RELATED"/>
    <property type="match status" value="1"/>
</dbReference>
<evidence type="ECO:0000256" key="10">
    <source>
        <dbReference type="ARBA" id="ARBA00023242"/>
    </source>
</evidence>
<dbReference type="GO" id="GO:0016251">
    <property type="term" value="F:RNA polymerase II general transcription initiation factor activity"/>
    <property type="evidence" value="ECO:0007669"/>
    <property type="project" value="TreeGrafter"/>
</dbReference>
<proteinExistence type="inferred from homology"/>
<dbReference type="InterPro" id="IPR013137">
    <property type="entry name" value="Znf_TFIIB"/>
</dbReference>
<feature type="region of interest" description="Disordered" evidence="15">
    <location>
        <begin position="201"/>
        <end position="222"/>
    </location>
</feature>
<dbReference type="FunFam" id="1.10.472.10:FF:000008">
    <property type="entry name" value="Transcription initiation factor IIB"/>
    <property type="match status" value="1"/>
</dbReference>
<dbReference type="Proteomes" id="UP000183809">
    <property type="component" value="Unassembled WGS sequence"/>
</dbReference>
<dbReference type="FunFam" id="2.20.25.10:FF:000036">
    <property type="entry name" value="Transcription initiation factor IIB"/>
    <property type="match status" value="1"/>
</dbReference>
<dbReference type="Gene3D" id="1.10.472.10">
    <property type="entry name" value="Cyclin-like"/>
    <property type="match status" value="1"/>
</dbReference>
<dbReference type="Gene3D" id="1.10.472.170">
    <property type="match status" value="1"/>
</dbReference>
<dbReference type="PROSITE" id="PS00782">
    <property type="entry name" value="TFIIB"/>
    <property type="match status" value="1"/>
</dbReference>
<dbReference type="PANTHER" id="PTHR11618:SF13">
    <property type="entry name" value="TRANSCRIPTION INITIATION FACTOR IIB"/>
    <property type="match status" value="1"/>
</dbReference>
<dbReference type="SUPFAM" id="SSF47954">
    <property type="entry name" value="Cyclin-like"/>
    <property type="match status" value="2"/>
</dbReference>
<dbReference type="InterPro" id="IPR013150">
    <property type="entry name" value="TFIIB_cyclin"/>
</dbReference>
<dbReference type="RefSeq" id="XP_020125052.1">
    <property type="nucleotide sequence ID" value="XM_020270475.1"/>
</dbReference>
<evidence type="ECO:0000256" key="8">
    <source>
        <dbReference type="ARBA" id="ARBA00023015"/>
    </source>
</evidence>
<keyword evidence="7" id="KW-0862">Zinc</keyword>
<evidence type="ECO:0000256" key="15">
    <source>
        <dbReference type="SAM" id="MobiDB-lite"/>
    </source>
</evidence>
<evidence type="ECO:0000313" key="17">
    <source>
        <dbReference type="EMBL" id="OJD28792.1"/>
    </source>
</evidence>
<dbReference type="GO" id="GO:0051123">
    <property type="term" value="P:RNA polymerase II preinitiation complex assembly"/>
    <property type="evidence" value="ECO:0007669"/>
    <property type="project" value="UniProtKB-ARBA"/>
</dbReference>
<keyword evidence="17" id="KW-0396">Initiation factor</keyword>
<dbReference type="PROSITE" id="PS51134">
    <property type="entry name" value="ZF_TFIIB"/>
    <property type="match status" value="1"/>
</dbReference>
<evidence type="ECO:0000256" key="7">
    <source>
        <dbReference type="ARBA" id="ARBA00022833"/>
    </source>
</evidence>
<dbReference type="InterPro" id="IPR013763">
    <property type="entry name" value="Cyclin-like_dom"/>
</dbReference>
<dbReference type="AlphaFoldDB" id="A0A1J9QJY1"/>
<dbReference type="OrthoDB" id="25790at2759"/>
<dbReference type="InterPro" id="IPR036915">
    <property type="entry name" value="Cyclin-like_sf"/>
</dbReference>
<evidence type="ECO:0000256" key="2">
    <source>
        <dbReference type="ARBA" id="ARBA00010857"/>
    </source>
</evidence>
<dbReference type="GO" id="GO:0017025">
    <property type="term" value="F:TBP-class protein binding"/>
    <property type="evidence" value="ECO:0007669"/>
    <property type="project" value="InterPro"/>
</dbReference>
<protein>
    <recommendedName>
        <fullName evidence="3">Transcription initiation factor IIB</fullName>
    </recommendedName>
    <alternativeName>
        <fullName evidence="11">General transcription factor TFIIB</fullName>
    </alternativeName>
</protein>
<dbReference type="CDD" id="cd20551">
    <property type="entry name" value="CYCLIN_TFIIB_rpt1"/>
    <property type="match status" value="1"/>
</dbReference>